<feature type="region of interest" description="Disordered" evidence="1">
    <location>
        <begin position="53"/>
        <end position="74"/>
    </location>
</feature>
<evidence type="ECO:0000313" key="2">
    <source>
        <dbReference type="EMBL" id="RZS61666.1"/>
    </source>
</evidence>
<comment type="caution">
    <text evidence="2">The sequence shown here is derived from an EMBL/GenBank/DDBJ whole genome shotgun (WGS) entry which is preliminary data.</text>
</comment>
<evidence type="ECO:0000313" key="3">
    <source>
        <dbReference type="Proteomes" id="UP000293852"/>
    </source>
</evidence>
<name>A0A4Q7M1F5_9MICO</name>
<reference evidence="2 3" key="1">
    <citation type="submission" date="2019-02" db="EMBL/GenBank/DDBJ databases">
        <title>Sequencing the genomes of 1000 actinobacteria strains.</title>
        <authorList>
            <person name="Klenk H.-P."/>
        </authorList>
    </citation>
    <scope>NUCLEOTIDE SEQUENCE [LARGE SCALE GENOMIC DNA]</scope>
    <source>
        <strain evidence="2 3">DSM 16932</strain>
    </source>
</reference>
<protein>
    <submittedName>
        <fullName evidence="2">Uncharacterized protein</fullName>
    </submittedName>
</protein>
<evidence type="ECO:0000256" key="1">
    <source>
        <dbReference type="SAM" id="MobiDB-lite"/>
    </source>
</evidence>
<dbReference type="RefSeq" id="WP_130414539.1">
    <property type="nucleotide sequence ID" value="NZ_SGWX01000001.1"/>
</dbReference>
<sequence>MSSPADWNVHDHITWHEVAPALGDGTDDGVWTGVCRCGWRSKATTDPRAAKRATAAHRRAAEQRGHVAFERRAS</sequence>
<organism evidence="2 3">
    <name type="scientific">Xylanimonas ulmi</name>
    <dbReference type="NCBI Taxonomy" id="228973"/>
    <lineage>
        <taxon>Bacteria</taxon>
        <taxon>Bacillati</taxon>
        <taxon>Actinomycetota</taxon>
        <taxon>Actinomycetes</taxon>
        <taxon>Micrococcales</taxon>
        <taxon>Promicromonosporaceae</taxon>
        <taxon>Xylanimonas</taxon>
    </lineage>
</organism>
<gene>
    <name evidence="2" type="ORF">EV386_1976</name>
</gene>
<dbReference type="EMBL" id="SGWX01000001">
    <property type="protein sequence ID" value="RZS61666.1"/>
    <property type="molecule type" value="Genomic_DNA"/>
</dbReference>
<dbReference type="AlphaFoldDB" id="A0A4Q7M1F5"/>
<proteinExistence type="predicted"/>
<dbReference type="Proteomes" id="UP000293852">
    <property type="component" value="Unassembled WGS sequence"/>
</dbReference>
<keyword evidence="3" id="KW-1185">Reference proteome</keyword>
<feature type="compositionally biased region" description="Basic and acidic residues" evidence="1">
    <location>
        <begin position="59"/>
        <end position="74"/>
    </location>
</feature>
<accession>A0A4Q7M1F5</accession>